<reference evidence="1" key="1">
    <citation type="submission" date="2021-06" db="EMBL/GenBank/DDBJ databases">
        <authorList>
            <person name="Kallberg Y."/>
            <person name="Tangrot J."/>
            <person name="Rosling A."/>
        </authorList>
    </citation>
    <scope>NUCLEOTIDE SEQUENCE</scope>
    <source>
        <strain evidence="1">AU212A</strain>
    </source>
</reference>
<dbReference type="EMBL" id="CAJVPM010002689">
    <property type="protein sequence ID" value="CAG8490825.1"/>
    <property type="molecule type" value="Genomic_DNA"/>
</dbReference>
<evidence type="ECO:0000313" key="1">
    <source>
        <dbReference type="EMBL" id="CAG8490825.1"/>
    </source>
</evidence>
<name>A0ACA9KUH4_9GLOM</name>
<organism evidence="1 2">
    <name type="scientific">Scutellospora calospora</name>
    <dbReference type="NCBI Taxonomy" id="85575"/>
    <lineage>
        <taxon>Eukaryota</taxon>
        <taxon>Fungi</taxon>
        <taxon>Fungi incertae sedis</taxon>
        <taxon>Mucoromycota</taxon>
        <taxon>Glomeromycotina</taxon>
        <taxon>Glomeromycetes</taxon>
        <taxon>Diversisporales</taxon>
        <taxon>Gigasporaceae</taxon>
        <taxon>Scutellospora</taxon>
    </lineage>
</organism>
<accession>A0ACA9KUH4</accession>
<dbReference type="Proteomes" id="UP000789860">
    <property type="component" value="Unassembled WGS sequence"/>
</dbReference>
<keyword evidence="2" id="KW-1185">Reference proteome</keyword>
<protein>
    <submittedName>
        <fullName evidence="1">142_t:CDS:1</fullName>
    </submittedName>
</protein>
<sequence length="200" mass="23385">MIKILVDNYLYRQQSSFENNYTERSILIAKEYSEVSLEIDSRFGESSKLSHESLRYRKLALLTILPELVRRDKLCMLTFWANILSLNTQLGVQSLAIVNSSGMDISILVANVFRGTEVSSRVIISSRDYHFRTIRTERTMQKPNIEVASYEEEDVCSADIETMRMEKDFESLVEDFRIKEVVRRIRLVSTQDCQVDWHKI</sequence>
<evidence type="ECO:0000313" key="2">
    <source>
        <dbReference type="Proteomes" id="UP000789860"/>
    </source>
</evidence>
<gene>
    <name evidence="1" type="ORF">SCALOS_LOCUS2818</name>
</gene>
<proteinExistence type="predicted"/>
<comment type="caution">
    <text evidence="1">The sequence shown here is derived from an EMBL/GenBank/DDBJ whole genome shotgun (WGS) entry which is preliminary data.</text>
</comment>